<dbReference type="Gene3D" id="3.30.70.360">
    <property type="match status" value="1"/>
</dbReference>
<dbReference type="InterPro" id="IPR002933">
    <property type="entry name" value="Peptidase_M20"/>
</dbReference>
<feature type="binding site" evidence="1">
    <location>
        <position position="164"/>
    </location>
    <ligand>
        <name>Mn(2+)</name>
        <dbReference type="ChEBI" id="CHEBI:29035"/>
        <label>2</label>
    </ligand>
</feature>
<feature type="domain" description="Peptidase M20 dimerisation" evidence="2">
    <location>
        <begin position="213"/>
        <end position="307"/>
    </location>
</feature>
<dbReference type="PANTHER" id="PTHR11014:SF63">
    <property type="entry name" value="METALLOPEPTIDASE, PUTATIVE (AFU_ORTHOLOGUE AFUA_6G09600)-RELATED"/>
    <property type="match status" value="1"/>
</dbReference>
<dbReference type="SUPFAM" id="SSF55031">
    <property type="entry name" value="Bacterial exopeptidase dimerisation domain"/>
    <property type="match status" value="1"/>
</dbReference>
<dbReference type="OrthoDB" id="9777385at2"/>
<dbReference type="Pfam" id="PF07687">
    <property type="entry name" value="M20_dimer"/>
    <property type="match status" value="1"/>
</dbReference>
<feature type="binding site" evidence="1">
    <location>
        <position position="387"/>
    </location>
    <ligand>
        <name>Mn(2+)</name>
        <dbReference type="ChEBI" id="CHEBI:29035"/>
        <label>2</label>
    </ligand>
</feature>
<dbReference type="InterPro" id="IPR011650">
    <property type="entry name" value="Peptidase_M20_dimer"/>
</dbReference>
<dbReference type="PIRSF" id="PIRSF005962">
    <property type="entry name" value="Pept_M20D_amidohydro"/>
    <property type="match status" value="1"/>
</dbReference>
<dbReference type="Pfam" id="PF01546">
    <property type="entry name" value="Peptidase_M20"/>
    <property type="match status" value="1"/>
</dbReference>
<dbReference type="Proteomes" id="UP000326546">
    <property type="component" value="Chromosome"/>
</dbReference>
<dbReference type="GO" id="GO:0016787">
    <property type="term" value="F:hydrolase activity"/>
    <property type="evidence" value="ECO:0007669"/>
    <property type="project" value="UniProtKB-KW"/>
</dbReference>
<keyword evidence="3" id="KW-0378">Hydrolase</keyword>
<proteinExistence type="predicted"/>
<dbReference type="Gene3D" id="3.40.630.10">
    <property type="entry name" value="Zn peptidases"/>
    <property type="match status" value="1"/>
</dbReference>
<keyword evidence="1" id="KW-0464">Manganese</keyword>
<comment type="cofactor">
    <cofactor evidence="1">
        <name>Mn(2+)</name>
        <dbReference type="ChEBI" id="CHEBI:29035"/>
    </cofactor>
    <text evidence="1">The Mn(2+) ion enhances activity.</text>
</comment>
<evidence type="ECO:0000259" key="2">
    <source>
        <dbReference type="Pfam" id="PF07687"/>
    </source>
</evidence>
<accession>A0A5J6V951</accession>
<organism evidence="3 4">
    <name type="scientific">Ornithinimicrobium pratense</name>
    <dbReference type="NCBI Taxonomy" id="2593973"/>
    <lineage>
        <taxon>Bacteria</taxon>
        <taxon>Bacillati</taxon>
        <taxon>Actinomycetota</taxon>
        <taxon>Actinomycetes</taxon>
        <taxon>Micrococcales</taxon>
        <taxon>Ornithinimicrobiaceae</taxon>
        <taxon>Ornithinimicrobium</taxon>
    </lineage>
</organism>
<dbReference type="EMBL" id="CP044427">
    <property type="protein sequence ID" value="QFG70288.1"/>
    <property type="molecule type" value="Genomic_DNA"/>
</dbReference>
<feature type="binding site" evidence="1">
    <location>
        <position position="189"/>
    </location>
    <ligand>
        <name>Mn(2+)</name>
        <dbReference type="ChEBI" id="CHEBI:29035"/>
        <label>2</label>
    </ligand>
</feature>
<dbReference type="InterPro" id="IPR017439">
    <property type="entry name" value="Amidohydrolase"/>
</dbReference>
<gene>
    <name evidence="3" type="ORF">FY030_10750</name>
</gene>
<evidence type="ECO:0000313" key="3">
    <source>
        <dbReference type="EMBL" id="QFG70288.1"/>
    </source>
</evidence>
<dbReference type="InterPro" id="IPR036264">
    <property type="entry name" value="Bact_exopeptidase_dim_dom"/>
</dbReference>
<evidence type="ECO:0000313" key="4">
    <source>
        <dbReference type="Proteomes" id="UP000326546"/>
    </source>
</evidence>
<evidence type="ECO:0000256" key="1">
    <source>
        <dbReference type="PIRSR" id="PIRSR005962-1"/>
    </source>
</evidence>
<name>A0A5J6V951_9MICO</name>
<keyword evidence="1" id="KW-0479">Metal-binding</keyword>
<dbReference type="KEGG" id="serw:FY030_10750"/>
<feature type="binding site" evidence="1">
    <location>
        <position position="125"/>
    </location>
    <ligand>
        <name>Mn(2+)</name>
        <dbReference type="ChEBI" id="CHEBI:29035"/>
        <label>2</label>
    </ligand>
</feature>
<feature type="binding site" evidence="1">
    <location>
        <position position="127"/>
    </location>
    <ligand>
        <name>Mn(2+)</name>
        <dbReference type="ChEBI" id="CHEBI:29035"/>
        <label>2</label>
    </ligand>
</feature>
<keyword evidence="4" id="KW-1185">Reference proteome</keyword>
<dbReference type="GO" id="GO:0046872">
    <property type="term" value="F:metal ion binding"/>
    <property type="evidence" value="ECO:0007669"/>
    <property type="project" value="UniProtKB-KW"/>
</dbReference>
<dbReference type="PANTHER" id="PTHR11014">
    <property type="entry name" value="PEPTIDASE M20 FAMILY MEMBER"/>
    <property type="match status" value="1"/>
</dbReference>
<dbReference type="AlphaFoldDB" id="A0A5J6V951"/>
<protein>
    <submittedName>
        <fullName evidence="3">Amidohydrolase</fullName>
    </submittedName>
</protein>
<dbReference type="NCBIfam" id="TIGR01891">
    <property type="entry name" value="amidohydrolases"/>
    <property type="match status" value="1"/>
</dbReference>
<dbReference type="SUPFAM" id="SSF53187">
    <property type="entry name" value="Zn-dependent exopeptidases"/>
    <property type="match status" value="1"/>
</dbReference>
<reference evidence="3 4" key="1">
    <citation type="submission" date="2019-09" db="EMBL/GenBank/DDBJ databases">
        <title>Serinicoccus pratensis sp. nov., isolated from meadow soil.</title>
        <authorList>
            <person name="Zhang W."/>
        </authorList>
    </citation>
    <scope>NUCLEOTIDE SEQUENCE [LARGE SCALE GENOMIC DNA]</scope>
    <source>
        <strain evidence="3 4">W204</strain>
    </source>
</reference>
<sequence>MTTQTTARAADAAVEPGSATPADLVGRVAKEVDAISEQLLQWRRDVHRHPEVSWQEERTTALVAGPLSQAGARVRRLPGTGALVEIGHAEPELRIGLRADLDALPVDEVTGLPFASQVPGACHACGHDVHTVGVLGAGLALLAMQEELLARRVAVRLIFQPAEETHPGGALKVLEHGGLEGVDRLLAVHCDPGVDVGHVGLRVGPITAASDMVHVALTGRGGHTSRPHLTQDLTYALGKVVTEVPAALSRRLDPRAAAVLVWGEVRAGSAPNVIPTRGEASGTLRMLDAETWETVRPLFTDIVESVVSPYGVTATVTYTQGVPPVENENASVVALSRAAMLLLGATSVEPTKQSMGGEDLGWYLQQVPGAMARLGTRTPGGPTFELHQGDLVVDESAVLVAAKVLAASVFTSLGPAGLQ</sequence>